<organism evidence="1 2">
    <name type="scientific">Zalerion maritima</name>
    <dbReference type="NCBI Taxonomy" id="339359"/>
    <lineage>
        <taxon>Eukaryota</taxon>
        <taxon>Fungi</taxon>
        <taxon>Dikarya</taxon>
        <taxon>Ascomycota</taxon>
        <taxon>Pezizomycotina</taxon>
        <taxon>Sordariomycetes</taxon>
        <taxon>Lulworthiomycetidae</taxon>
        <taxon>Lulworthiales</taxon>
        <taxon>Lulworthiaceae</taxon>
        <taxon>Zalerion</taxon>
    </lineage>
</organism>
<accession>A0AAD5RS85</accession>
<reference evidence="1" key="1">
    <citation type="submission" date="2022-07" db="EMBL/GenBank/DDBJ databases">
        <title>Draft genome sequence of Zalerion maritima ATCC 34329, a (micro)plastics degrading marine fungus.</title>
        <authorList>
            <person name="Paco A."/>
            <person name="Goncalves M.F.M."/>
            <person name="Rocha-Santos T.A.P."/>
            <person name="Alves A."/>
        </authorList>
    </citation>
    <scope>NUCLEOTIDE SEQUENCE</scope>
    <source>
        <strain evidence="1">ATCC 34329</strain>
    </source>
</reference>
<gene>
    <name evidence="1" type="ORF">MKZ38_010488</name>
</gene>
<proteinExistence type="predicted"/>
<evidence type="ECO:0000313" key="1">
    <source>
        <dbReference type="EMBL" id="KAJ2903067.1"/>
    </source>
</evidence>
<keyword evidence="2" id="KW-1185">Reference proteome</keyword>
<name>A0AAD5RS85_9PEZI</name>
<dbReference type="Proteomes" id="UP001201980">
    <property type="component" value="Unassembled WGS sequence"/>
</dbReference>
<dbReference type="AlphaFoldDB" id="A0AAD5RS85"/>
<comment type="caution">
    <text evidence="1">The sequence shown here is derived from an EMBL/GenBank/DDBJ whole genome shotgun (WGS) entry which is preliminary data.</text>
</comment>
<dbReference type="EMBL" id="JAKWBI020000092">
    <property type="protein sequence ID" value="KAJ2903067.1"/>
    <property type="molecule type" value="Genomic_DNA"/>
</dbReference>
<evidence type="ECO:0000313" key="2">
    <source>
        <dbReference type="Proteomes" id="UP001201980"/>
    </source>
</evidence>
<sequence length="283" mass="31024">MIHTEEKQIRGFEDVGNSKFFQAHKPTSHGGLSKPQRAHPQESILNMKSINPFLAVLLSLSPLPGLCVPDITAIPLSPSTTTCSGWPQALPRTPDSDSTSYIRFVVAHSDDPGIDGLVLQPRNFSRTTYSGSFPNGTTAVNTNLVVDLLKSNRYAKSVYRCNDGLVGIGASYDPPIWVYRDRLDAQVTTREGGYPLQPYKHVDASTGQEMEGAFLGALNQTTWGFNYVRPGVDECQVNGDGTAYFEARLQGLPLDESIEHFANNSPQFFGFIQAKDWPPADGE</sequence>
<protein>
    <submittedName>
        <fullName evidence="1">Uncharacterized protein</fullName>
    </submittedName>
</protein>